<dbReference type="PIRSF" id="PIRSF000216">
    <property type="entry name" value="NADH_DH_24kDa"/>
    <property type="match status" value="1"/>
</dbReference>
<dbReference type="InterPro" id="IPR042128">
    <property type="entry name" value="NuoE_dom"/>
</dbReference>
<dbReference type="Gene3D" id="3.40.30.10">
    <property type="entry name" value="Glutaredoxin"/>
    <property type="match status" value="1"/>
</dbReference>
<dbReference type="EMBL" id="JH992979">
    <property type="protein sequence ID" value="EKX50184.1"/>
    <property type="molecule type" value="Genomic_DNA"/>
</dbReference>
<dbReference type="InterPro" id="IPR036249">
    <property type="entry name" value="Thioredoxin-like_sf"/>
</dbReference>
<dbReference type="NCBIfam" id="TIGR01958">
    <property type="entry name" value="nuoE_fam"/>
    <property type="match status" value="1"/>
</dbReference>
<accession>L1JPI2</accession>
<comment type="cofactor">
    <cofactor evidence="9">
        <name>[2Fe-2S] cluster</name>
        <dbReference type="ChEBI" id="CHEBI:190135"/>
    </cofactor>
    <text evidence="9">Binds 1 [2Fe-2S] cluster.</text>
</comment>
<dbReference type="Proteomes" id="UP000011087">
    <property type="component" value="Unassembled WGS sequence"/>
</dbReference>
<dbReference type="GO" id="GO:0005743">
    <property type="term" value="C:mitochondrial inner membrane"/>
    <property type="evidence" value="ECO:0007669"/>
    <property type="project" value="UniProtKB-ARBA"/>
</dbReference>
<dbReference type="GO" id="GO:0003954">
    <property type="term" value="F:NADH dehydrogenase activity"/>
    <property type="evidence" value="ECO:0007669"/>
    <property type="project" value="TreeGrafter"/>
</dbReference>
<dbReference type="GO" id="GO:0046872">
    <property type="term" value="F:metal ion binding"/>
    <property type="evidence" value="ECO:0007669"/>
    <property type="project" value="UniProtKB-KW"/>
</dbReference>
<reference evidence="12" key="3">
    <citation type="submission" date="2015-06" db="UniProtKB">
        <authorList>
            <consortium name="EnsemblProtists"/>
        </authorList>
    </citation>
    <scope>IDENTIFICATION</scope>
</reference>
<dbReference type="SUPFAM" id="SSF52833">
    <property type="entry name" value="Thioredoxin-like"/>
    <property type="match status" value="1"/>
</dbReference>
<evidence type="ECO:0000256" key="3">
    <source>
        <dbReference type="ARBA" id="ARBA00022723"/>
    </source>
</evidence>
<dbReference type="GO" id="GO:1902494">
    <property type="term" value="C:catalytic complex"/>
    <property type="evidence" value="ECO:0007669"/>
    <property type="project" value="UniProtKB-ARBA"/>
</dbReference>
<feature type="binding site" evidence="9">
    <location>
        <position position="194"/>
    </location>
    <ligand>
        <name>[2Fe-2S] cluster</name>
        <dbReference type="ChEBI" id="CHEBI:190135"/>
    </ligand>
</feature>
<evidence type="ECO:0000256" key="1">
    <source>
        <dbReference type="ARBA" id="ARBA00010643"/>
    </source>
</evidence>
<dbReference type="GeneID" id="17307010"/>
<evidence type="ECO:0000256" key="4">
    <source>
        <dbReference type="ARBA" id="ARBA00022967"/>
    </source>
</evidence>
<gene>
    <name evidence="11" type="ORF">GUITHDRAFT_151242</name>
</gene>
<dbReference type="PANTHER" id="PTHR10371:SF3">
    <property type="entry name" value="NADH DEHYDROGENASE [UBIQUINONE] FLAVOPROTEIN 2, MITOCHONDRIAL"/>
    <property type="match status" value="1"/>
</dbReference>
<evidence type="ECO:0000313" key="13">
    <source>
        <dbReference type="Proteomes" id="UP000011087"/>
    </source>
</evidence>
<reference evidence="13" key="2">
    <citation type="submission" date="2012-11" db="EMBL/GenBank/DDBJ databases">
        <authorList>
            <person name="Kuo A."/>
            <person name="Curtis B.A."/>
            <person name="Tanifuji G."/>
            <person name="Burki F."/>
            <person name="Gruber A."/>
            <person name="Irimia M."/>
            <person name="Maruyama S."/>
            <person name="Arias M.C."/>
            <person name="Ball S.G."/>
            <person name="Gile G.H."/>
            <person name="Hirakawa Y."/>
            <person name="Hopkins J.F."/>
            <person name="Rensing S.A."/>
            <person name="Schmutz J."/>
            <person name="Symeonidi A."/>
            <person name="Elias M."/>
            <person name="Eveleigh R.J."/>
            <person name="Herman E.K."/>
            <person name="Klute M.J."/>
            <person name="Nakayama T."/>
            <person name="Obornik M."/>
            <person name="Reyes-Prieto A."/>
            <person name="Armbrust E.V."/>
            <person name="Aves S.J."/>
            <person name="Beiko R.G."/>
            <person name="Coutinho P."/>
            <person name="Dacks J.B."/>
            <person name="Durnford D.G."/>
            <person name="Fast N.M."/>
            <person name="Green B.R."/>
            <person name="Grisdale C."/>
            <person name="Hempe F."/>
            <person name="Henrissat B."/>
            <person name="Hoppner M.P."/>
            <person name="Ishida K.-I."/>
            <person name="Kim E."/>
            <person name="Koreny L."/>
            <person name="Kroth P.G."/>
            <person name="Liu Y."/>
            <person name="Malik S.-B."/>
            <person name="Maier U.G."/>
            <person name="McRose D."/>
            <person name="Mock T."/>
            <person name="Neilson J.A."/>
            <person name="Onodera N.T."/>
            <person name="Poole A.M."/>
            <person name="Pritham E.J."/>
            <person name="Richards T.A."/>
            <person name="Rocap G."/>
            <person name="Roy S.W."/>
            <person name="Sarai C."/>
            <person name="Schaack S."/>
            <person name="Shirato S."/>
            <person name="Slamovits C.H."/>
            <person name="Spencer D.F."/>
            <person name="Suzuki S."/>
            <person name="Worden A.Z."/>
            <person name="Zauner S."/>
            <person name="Barry K."/>
            <person name="Bell C."/>
            <person name="Bharti A.K."/>
            <person name="Crow J.A."/>
            <person name="Grimwood J."/>
            <person name="Kramer R."/>
            <person name="Lindquist E."/>
            <person name="Lucas S."/>
            <person name="Salamov A."/>
            <person name="McFadden G.I."/>
            <person name="Lane C.E."/>
            <person name="Keeling P.J."/>
            <person name="Gray M.W."/>
            <person name="Grigoriev I.V."/>
            <person name="Archibald J.M."/>
        </authorList>
    </citation>
    <scope>NUCLEOTIDE SEQUENCE</scope>
    <source>
        <strain evidence="13">CCMP2712</strain>
    </source>
</reference>
<keyword evidence="4" id="KW-1278">Translocase</keyword>
<keyword evidence="5 9" id="KW-0408">Iron</keyword>
<sequence length="269" mass="30046">MSLSLVQRRIQNIVAKHARFGAQSFRMFHAGRPLSADHVNVHRDTEYNNLDTMWDFTPESYKQIDEILKKYPRNYKRSAVMPLLHLAQKQTEHMPEHGSTGWIPLVAMNKIAKILDMPPMRVYEVATFYTMYNRTPIGKHNIQVCTTTPCMVGTYGIGAYTILDAIKKHLGIEVGETTKDGLFHLMEAECLGACCNAPMMQIAGPICNDAYYEDLTPESAIAIIEKLRKGETPPPGPQNGRKGSIGPLGKTVLLGEPNAPYCRDLNAKA</sequence>
<dbReference type="KEGG" id="gtt:GUITHDRAFT_151242"/>
<evidence type="ECO:0000256" key="7">
    <source>
        <dbReference type="ARBA" id="ARBA00023027"/>
    </source>
</evidence>
<dbReference type="PaxDb" id="55529-EKX50184"/>
<dbReference type="RefSeq" id="XP_005837164.1">
    <property type="nucleotide sequence ID" value="XM_005837107.1"/>
</dbReference>
<protein>
    <submittedName>
        <fullName evidence="11 12">Uncharacterized protein</fullName>
    </submittedName>
</protein>
<dbReference type="GO" id="GO:0098796">
    <property type="term" value="C:membrane protein complex"/>
    <property type="evidence" value="ECO:0007669"/>
    <property type="project" value="UniProtKB-ARBA"/>
</dbReference>
<dbReference type="GO" id="GO:0006120">
    <property type="term" value="P:mitochondrial electron transport, NADH to ubiquinone"/>
    <property type="evidence" value="ECO:0007669"/>
    <property type="project" value="UniProtKB-ARBA"/>
</dbReference>
<keyword evidence="7" id="KW-0520">NAD</keyword>
<keyword evidence="13" id="KW-1185">Reference proteome</keyword>
<keyword evidence="6 9" id="KW-0411">Iron-sulfur</keyword>
<dbReference type="AlphaFoldDB" id="L1JPI2"/>
<evidence type="ECO:0000256" key="10">
    <source>
        <dbReference type="SAM" id="MobiDB-lite"/>
    </source>
</evidence>
<evidence type="ECO:0000256" key="8">
    <source>
        <dbReference type="ARBA" id="ARBA00034078"/>
    </source>
</evidence>
<feature type="region of interest" description="Disordered" evidence="10">
    <location>
        <begin position="229"/>
        <end position="248"/>
    </location>
</feature>
<reference evidence="11 13" key="1">
    <citation type="journal article" date="2012" name="Nature">
        <title>Algal genomes reveal evolutionary mosaicism and the fate of nucleomorphs.</title>
        <authorList>
            <consortium name="DOE Joint Genome Institute"/>
            <person name="Curtis B.A."/>
            <person name="Tanifuji G."/>
            <person name="Burki F."/>
            <person name="Gruber A."/>
            <person name="Irimia M."/>
            <person name="Maruyama S."/>
            <person name="Arias M.C."/>
            <person name="Ball S.G."/>
            <person name="Gile G.H."/>
            <person name="Hirakawa Y."/>
            <person name="Hopkins J.F."/>
            <person name="Kuo A."/>
            <person name="Rensing S.A."/>
            <person name="Schmutz J."/>
            <person name="Symeonidi A."/>
            <person name="Elias M."/>
            <person name="Eveleigh R.J."/>
            <person name="Herman E.K."/>
            <person name="Klute M.J."/>
            <person name="Nakayama T."/>
            <person name="Obornik M."/>
            <person name="Reyes-Prieto A."/>
            <person name="Armbrust E.V."/>
            <person name="Aves S.J."/>
            <person name="Beiko R.G."/>
            <person name="Coutinho P."/>
            <person name="Dacks J.B."/>
            <person name="Durnford D.G."/>
            <person name="Fast N.M."/>
            <person name="Green B.R."/>
            <person name="Grisdale C.J."/>
            <person name="Hempel F."/>
            <person name="Henrissat B."/>
            <person name="Hoppner M.P."/>
            <person name="Ishida K."/>
            <person name="Kim E."/>
            <person name="Koreny L."/>
            <person name="Kroth P.G."/>
            <person name="Liu Y."/>
            <person name="Malik S.B."/>
            <person name="Maier U.G."/>
            <person name="McRose D."/>
            <person name="Mock T."/>
            <person name="Neilson J.A."/>
            <person name="Onodera N.T."/>
            <person name="Poole A.M."/>
            <person name="Pritham E.J."/>
            <person name="Richards T.A."/>
            <person name="Rocap G."/>
            <person name="Roy S.W."/>
            <person name="Sarai C."/>
            <person name="Schaack S."/>
            <person name="Shirato S."/>
            <person name="Slamovits C.H."/>
            <person name="Spencer D.F."/>
            <person name="Suzuki S."/>
            <person name="Worden A.Z."/>
            <person name="Zauner S."/>
            <person name="Barry K."/>
            <person name="Bell C."/>
            <person name="Bharti A.K."/>
            <person name="Crow J.A."/>
            <person name="Grimwood J."/>
            <person name="Kramer R."/>
            <person name="Lindquist E."/>
            <person name="Lucas S."/>
            <person name="Salamov A."/>
            <person name="McFadden G.I."/>
            <person name="Lane C.E."/>
            <person name="Keeling P.J."/>
            <person name="Gray M.W."/>
            <person name="Grigoriev I.V."/>
            <person name="Archibald J.M."/>
        </authorList>
    </citation>
    <scope>NUCLEOTIDE SEQUENCE</scope>
    <source>
        <strain evidence="11 13">CCMP2712</strain>
    </source>
</reference>
<evidence type="ECO:0000256" key="2">
    <source>
        <dbReference type="ARBA" id="ARBA00022714"/>
    </source>
</evidence>
<feature type="binding site" evidence="9">
    <location>
        <position position="150"/>
    </location>
    <ligand>
        <name>[2Fe-2S] cluster</name>
        <dbReference type="ChEBI" id="CHEBI:190135"/>
    </ligand>
</feature>
<dbReference type="CDD" id="cd03064">
    <property type="entry name" value="TRX_Fd_NuoE"/>
    <property type="match status" value="1"/>
</dbReference>
<dbReference type="OMA" id="ERTMHYL"/>
<comment type="cofactor">
    <cofactor evidence="8">
        <name>[2Fe-2S] cluster</name>
        <dbReference type="ChEBI" id="CHEBI:190135"/>
    </cofactor>
</comment>
<feature type="binding site" evidence="9">
    <location>
        <position position="145"/>
    </location>
    <ligand>
        <name>[2Fe-2S] cluster</name>
        <dbReference type="ChEBI" id="CHEBI:190135"/>
    </ligand>
</feature>
<dbReference type="Gene3D" id="1.10.10.1590">
    <property type="entry name" value="NADH-quinone oxidoreductase subunit E"/>
    <property type="match status" value="1"/>
</dbReference>
<evidence type="ECO:0000313" key="12">
    <source>
        <dbReference type="EnsemblProtists" id="EKX50184"/>
    </source>
</evidence>
<dbReference type="FunFam" id="1.10.10.1590:FF:000001">
    <property type="entry name" value="NADH-quinone oxidoreductase subunit E"/>
    <property type="match status" value="1"/>
</dbReference>
<feature type="binding site" evidence="9">
    <location>
        <position position="190"/>
    </location>
    <ligand>
        <name>[2Fe-2S] cluster</name>
        <dbReference type="ChEBI" id="CHEBI:190135"/>
    </ligand>
</feature>
<keyword evidence="3 9" id="KW-0479">Metal-binding</keyword>
<dbReference type="STRING" id="905079.L1JPI2"/>
<evidence type="ECO:0000256" key="9">
    <source>
        <dbReference type="PIRSR" id="PIRSR000216-1"/>
    </source>
</evidence>
<organism evidence="11">
    <name type="scientific">Guillardia theta (strain CCMP2712)</name>
    <name type="common">Cryptophyte</name>
    <dbReference type="NCBI Taxonomy" id="905079"/>
    <lineage>
        <taxon>Eukaryota</taxon>
        <taxon>Cryptophyceae</taxon>
        <taxon>Pyrenomonadales</taxon>
        <taxon>Geminigeraceae</taxon>
        <taxon>Guillardia</taxon>
    </lineage>
</organism>
<evidence type="ECO:0000256" key="6">
    <source>
        <dbReference type="ARBA" id="ARBA00023014"/>
    </source>
</evidence>
<dbReference type="GO" id="GO:0051537">
    <property type="term" value="F:2 iron, 2 sulfur cluster binding"/>
    <property type="evidence" value="ECO:0007669"/>
    <property type="project" value="UniProtKB-KW"/>
</dbReference>
<dbReference type="Pfam" id="PF01257">
    <property type="entry name" value="2Fe-2S_thioredx"/>
    <property type="match status" value="1"/>
</dbReference>
<dbReference type="OrthoDB" id="10254187at2759"/>
<dbReference type="EnsemblProtists" id="EKX50184">
    <property type="protein sequence ID" value="EKX50184"/>
    <property type="gene ID" value="GUITHDRAFT_151242"/>
</dbReference>
<comment type="similarity">
    <text evidence="1">Belongs to the complex I 24 kDa subunit family.</text>
</comment>
<dbReference type="GO" id="GO:0008137">
    <property type="term" value="F:NADH dehydrogenase (ubiquinone) activity"/>
    <property type="evidence" value="ECO:0007669"/>
    <property type="project" value="UniProtKB-ARBA"/>
</dbReference>
<dbReference type="HOGENOM" id="CLU_054362_1_0_1"/>
<keyword evidence="2 9" id="KW-0001">2Fe-2S</keyword>
<dbReference type="eggNOG" id="KOG3196">
    <property type="taxonomic scope" value="Eukaryota"/>
</dbReference>
<dbReference type="PANTHER" id="PTHR10371">
    <property type="entry name" value="NADH DEHYDROGENASE UBIQUINONE FLAVOPROTEIN 2, MITOCHONDRIAL"/>
    <property type="match status" value="1"/>
</dbReference>
<dbReference type="InterPro" id="IPR041921">
    <property type="entry name" value="NuoE_N"/>
</dbReference>
<name>L1JPI2_GUITC</name>
<dbReference type="InterPro" id="IPR002023">
    <property type="entry name" value="NuoE-like"/>
</dbReference>
<proteinExistence type="inferred from homology"/>
<evidence type="ECO:0000256" key="5">
    <source>
        <dbReference type="ARBA" id="ARBA00023004"/>
    </source>
</evidence>
<dbReference type="FunFam" id="3.40.30.10:FF:000022">
    <property type="entry name" value="NADH dehydrogenase flavoprotein 2, mitochondrial"/>
    <property type="match status" value="1"/>
</dbReference>
<evidence type="ECO:0000313" key="11">
    <source>
        <dbReference type="EMBL" id="EKX50184.1"/>
    </source>
</evidence>